<keyword evidence="1" id="KW-0175">Coiled coil</keyword>
<dbReference type="KEGG" id="bot:CIT37_29135"/>
<sequence>MAINFATVLAIFIARNWLRARLEKGVQHGFDRKIEQMRAELRQSEERLKSGLRDRETEIASLRSTLLSGSAGRQAMLDKRRFEAVERIWTAVNDMAPLIMLSGMMAVVNVIEVEKEIRDPKMKQFLGIIGRSAPSDPTQLKNVARDEQPFVPELAWAYFSAYSSILYGNLMTFKALENGVEPTRILKKDANKNILKAALPHQSQWIDQTEPQMYHFLLEELQGNLLKELRKILDGADASKAEIEKARQILDAVKRSEAGNIEVAAAMGHTVGT</sequence>
<feature type="coiled-coil region" evidence="1">
    <location>
        <begin position="226"/>
        <end position="256"/>
    </location>
</feature>
<gene>
    <name evidence="2" type="ORF">CIT37_29135</name>
</gene>
<evidence type="ECO:0000313" key="3">
    <source>
        <dbReference type="Proteomes" id="UP000215703"/>
    </source>
</evidence>
<protein>
    <submittedName>
        <fullName evidence="2">Uncharacterized protein</fullName>
    </submittedName>
</protein>
<feature type="coiled-coil region" evidence="1">
    <location>
        <begin position="27"/>
        <end position="54"/>
    </location>
</feature>
<evidence type="ECO:0000256" key="1">
    <source>
        <dbReference type="SAM" id="Coils"/>
    </source>
</evidence>
<accession>A0A2U8PDB1</accession>
<dbReference type="Proteomes" id="UP000215703">
    <property type="component" value="Chromosome"/>
</dbReference>
<name>A0A2U8PDB1_9BRAD</name>
<evidence type="ECO:0000313" key="2">
    <source>
        <dbReference type="EMBL" id="AWL95751.1"/>
    </source>
</evidence>
<organism evidence="2 3">
    <name type="scientific">Bradyrhizobium ottawaense</name>
    <dbReference type="NCBI Taxonomy" id="931866"/>
    <lineage>
        <taxon>Bacteria</taxon>
        <taxon>Pseudomonadati</taxon>
        <taxon>Pseudomonadota</taxon>
        <taxon>Alphaproteobacteria</taxon>
        <taxon>Hyphomicrobiales</taxon>
        <taxon>Nitrobacteraceae</taxon>
        <taxon>Bradyrhizobium</taxon>
    </lineage>
</organism>
<reference evidence="2 3" key="2">
    <citation type="journal article" date="2017" name="Syst. Appl. Microbiol.">
        <title>Soybeans inoculated with root zone soils of Canadian native legumes harbour diverse and novel Bradyrhizobium spp. that possess agricultural potential.</title>
        <authorList>
            <person name="Bromfield E.S.P."/>
            <person name="Cloutier S."/>
            <person name="Tambong J.T."/>
            <person name="Tran Thi T.V."/>
        </authorList>
    </citation>
    <scope>NUCLEOTIDE SEQUENCE [LARGE SCALE GENOMIC DNA]</scope>
    <source>
        <strain evidence="2 3">OO99</strain>
    </source>
</reference>
<reference evidence="2 3" key="1">
    <citation type="journal article" date="2014" name="Int. J. Syst. Evol. Microbiol.">
        <title>Bradyrhizobium ottawaense sp. nov., a symbiotic nitrogen fixing bacterium from root nodules of soybeans in Canada.</title>
        <authorList>
            <person name="Yu X."/>
            <person name="Cloutier S."/>
            <person name="Tambong J.T."/>
            <person name="Bromfield E.S."/>
        </authorList>
    </citation>
    <scope>NUCLEOTIDE SEQUENCE [LARGE SCALE GENOMIC DNA]</scope>
    <source>
        <strain evidence="2 3">OO99</strain>
    </source>
</reference>
<proteinExistence type="predicted"/>
<dbReference type="EMBL" id="CP029425">
    <property type="protein sequence ID" value="AWL95751.1"/>
    <property type="molecule type" value="Genomic_DNA"/>
</dbReference>
<dbReference type="AlphaFoldDB" id="A0A2U8PDB1"/>